<dbReference type="InterPro" id="IPR045010">
    <property type="entry name" value="MDR_fam"/>
</dbReference>
<gene>
    <name evidence="2" type="ORF">FKW44_001151</name>
</gene>
<dbReference type="OrthoDB" id="809632at2759"/>
<evidence type="ECO:0000313" key="2">
    <source>
        <dbReference type="EMBL" id="QQP56473.1"/>
    </source>
</evidence>
<dbReference type="EMBL" id="CP045890">
    <property type="protein sequence ID" value="QQP56473.1"/>
    <property type="molecule type" value="Genomic_DNA"/>
</dbReference>
<feature type="domain" description="Alcohol dehydrogenase-like C-terminal" evidence="1">
    <location>
        <begin position="4"/>
        <end position="118"/>
    </location>
</feature>
<dbReference type="Proteomes" id="UP000595437">
    <property type="component" value="Chromosome 1"/>
</dbReference>
<dbReference type="GO" id="GO:0006693">
    <property type="term" value="P:prostaglandin metabolic process"/>
    <property type="evidence" value="ECO:0007669"/>
    <property type="project" value="TreeGrafter"/>
</dbReference>
<evidence type="ECO:0000259" key="1">
    <source>
        <dbReference type="Pfam" id="PF00107"/>
    </source>
</evidence>
<dbReference type="SUPFAM" id="SSF51735">
    <property type="entry name" value="NAD(P)-binding Rossmann-fold domains"/>
    <property type="match status" value="1"/>
</dbReference>
<dbReference type="InterPro" id="IPR013149">
    <property type="entry name" value="ADH-like_C"/>
</dbReference>
<dbReference type="PANTHER" id="PTHR43205">
    <property type="entry name" value="PROSTAGLANDIN REDUCTASE"/>
    <property type="match status" value="1"/>
</dbReference>
<sequence>MCYTGSSEKASWLKTDLGIDNAFNYKTQEVETTLKIGAPYGVDIFIDAVGGGFQSSILHKMNLRGRICILGSLGMYNNPIEVPSVPASDMDIALKELTISGFNIYRYWDKVQEALDQLTDWYEEGQIQTHEEIIEGIENMPTVFMDQMDGKYHGKLTVRI</sequence>
<dbReference type="Gene3D" id="3.40.50.720">
    <property type="entry name" value="NAD(P)-binding Rossmann-like Domain"/>
    <property type="match status" value="1"/>
</dbReference>
<dbReference type="Pfam" id="PF00107">
    <property type="entry name" value="ADH_zinc_N"/>
    <property type="match status" value="1"/>
</dbReference>
<name>A0A7T8KIB4_CALRO</name>
<dbReference type="InterPro" id="IPR036291">
    <property type="entry name" value="NAD(P)-bd_dom_sf"/>
</dbReference>
<accession>A0A7T8KIB4</accession>
<dbReference type="GO" id="GO:0047522">
    <property type="term" value="F:15-oxoprostaglandin 13-reductase [NAD(P)+] activity"/>
    <property type="evidence" value="ECO:0007669"/>
    <property type="project" value="TreeGrafter"/>
</dbReference>
<proteinExistence type="predicted"/>
<dbReference type="AlphaFoldDB" id="A0A7T8KIB4"/>
<dbReference type="Gene3D" id="3.90.180.10">
    <property type="entry name" value="Medium-chain alcohol dehydrogenases, catalytic domain"/>
    <property type="match status" value="1"/>
</dbReference>
<dbReference type="PANTHER" id="PTHR43205:SF7">
    <property type="entry name" value="PROSTAGLANDIN REDUCTASE 1"/>
    <property type="match status" value="1"/>
</dbReference>
<reference evidence="3" key="1">
    <citation type="submission" date="2021-01" db="EMBL/GenBank/DDBJ databases">
        <title>Caligus Genome Assembly.</title>
        <authorList>
            <person name="Gallardo-Escarate C."/>
        </authorList>
    </citation>
    <scope>NUCLEOTIDE SEQUENCE [LARGE SCALE GENOMIC DNA]</scope>
</reference>
<keyword evidence="3" id="KW-1185">Reference proteome</keyword>
<organism evidence="2 3">
    <name type="scientific">Caligus rogercresseyi</name>
    <name type="common">Sea louse</name>
    <dbReference type="NCBI Taxonomy" id="217165"/>
    <lineage>
        <taxon>Eukaryota</taxon>
        <taxon>Metazoa</taxon>
        <taxon>Ecdysozoa</taxon>
        <taxon>Arthropoda</taxon>
        <taxon>Crustacea</taxon>
        <taxon>Multicrustacea</taxon>
        <taxon>Hexanauplia</taxon>
        <taxon>Copepoda</taxon>
        <taxon>Siphonostomatoida</taxon>
        <taxon>Caligidae</taxon>
        <taxon>Caligus</taxon>
    </lineage>
</organism>
<evidence type="ECO:0000313" key="3">
    <source>
        <dbReference type="Proteomes" id="UP000595437"/>
    </source>
</evidence>
<protein>
    <submittedName>
        <fullName evidence="2">NADP-dependent leukotriene B4 12-hydroxydehydrogenase</fullName>
    </submittedName>
</protein>